<evidence type="ECO:0000256" key="1">
    <source>
        <dbReference type="SAM" id="Phobius"/>
    </source>
</evidence>
<gene>
    <name evidence="2" type="ORF">SAMN05421780_11042</name>
</gene>
<reference evidence="2 3" key="1">
    <citation type="submission" date="2016-10" db="EMBL/GenBank/DDBJ databases">
        <authorList>
            <person name="de Groot N.N."/>
        </authorList>
    </citation>
    <scope>NUCLEOTIDE SEQUENCE [LARGE SCALE GENOMIC DNA]</scope>
    <source>
        <strain evidence="2 3">DSM 6793</strain>
    </source>
</reference>
<keyword evidence="1" id="KW-1133">Transmembrane helix</keyword>
<dbReference type="STRING" id="927664.SAMN05421780_11042"/>
<feature type="transmembrane region" description="Helical" evidence="1">
    <location>
        <begin position="21"/>
        <end position="39"/>
    </location>
</feature>
<organism evidence="2 3">
    <name type="scientific">Flexibacter flexilis DSM 6793</name>
    <dbReference type="NCBI Taxonomy" id="927664"/>
    <lineage>
        <taxon>Bacteria</taxon>
        <taxon>Pseudomonadati</taxon>
        <taxon>Bacteroidota</taxon>
        <taxon>Cytophagia</taxon>
        <taxon>Cytophagales</taxon>
        <taxon>Flexibacteraceae</taxon>
        <taxon>Flexibacter</taxon>
    </lineage>
</organism>
<evidence type="ECO:0000313" key="3">
    <source>
        <dbReference type="Proteomes" id="UP000199514"/>
    </source>
</evidence>
<name>A0A1I1M6S1_9BACT</name>
<evidence type="ECO:0008006" key="4">
    <source>
        <dbReference type="Google" id="ProtNLM"/>
    </source>
</evidence>
<keyword evidence="1" id="KW-0472">Membrane</keyword>
<dbReference type="EMBL" id="FOLE01000010">
    <property type="protein sequence ID" value="SFC80746.1"/>
    <property type="molecule type" value="Genomic_DNA"/>
</dbReference>
<dbReference type="Proteomes" id="UP000199514">
    <property type="component" value="Unassembled WGS sequence"/>
</dbReference>
<evidence type="ECO:0000313" key="2">
    <source>
        <dbReference type="EMBL" id="SFC80746.1"/>
    </source>
</evidence>
<dbReference type="RefSeq" id="WP_091514976.1">
    <property type="nucleotide sequence ID" value="NZ_FOLE01000010.1"/>
</dbReference>
<accession>A0A1I1M6S1</accession>
<keyword evidence="1" id="KW-0812">Transmembrane</keyword>
<protein>
    <recommendedName>
        <fullName evidence="4">Annexin</fullName>
    </recommendedName>
</protein>
<dbReference type="AlphaFoldDB" id="A0A1I1M6S1"/>
<proteinExistence type="predicted"/>
<keyword evidence="3" id="KW-1185">Reference proteome</keyword>
<sequence length="149" mass="16720">MAKDKKNRTGREDPFAALKVAAGWTALGLVFTGAGYGVYRLTRNTVAEIRQENTENQTSEYATPANYAARLMIAFQPSGQDYVPDGTDEEGVLQVAREIPDAKTYKEVMAAFSRLTKGQNLNEVARDELSSIWGNEYYDQWIMILNQKK</sequence>